<proteinExistence type="inferred from homology"/>
<evidence type="ECO:0000256" key="4">
    <source>
        <dbReference type="ARBA" id="ARBA00022692"/>
    </source>
</evidence>
<evidence type="ECO:0000256" key="3">
    <source>
        <dbReference type="ARBA" id="ARBA00022475"/>
    </source>
</evidence>
<keyword evidence="2 7" id="KW-0813">Transport</keyword>
<dbReference type="CDD" id="cd06261">
    <property type="entry name" value="TM_PBP2"/>
    <property type="match status" value="1"/>
</dbReference>
<evidence type="ECO:0000256" key="2">
    <source>
        <dbReference type="ARBA" id="ARBA00022448"/>
    </source>
</evidence>
<feature type="transmembrane region" description="Helical" evidence="7">
    <location>
        <begin position="99"/>
        <end position="120"/>
    </location>
</feature>
<comment type="similarity">
    <text evidence="7">Belongs to the binding-protein-dependent transport system permease family.</text>
</comment>
<comment type="subcellular location">
    <subcellularLocation>
        <location evidence="1 7">Cell membrane</location>
        <topology evidence="1 7">Multi-pass membrane protein</topology>
    </subcellularLocation>
</comment>
<evidence type="ECO:0000256" key="6">
    <source>
        <dbReference type="ARBA" id="ARBA00023136"/>
    </source>
</evidence>
<organism evidence="9 10">
    <name type="scientific">candidate division KSB3 bacterium</name>
    <dbReference type="NCBI Taxonomy" id="2044937"/>
    <lineage>
        <taxon>Bacteria</taxon>
        <taxon>candidate division KSB3</taxon>
    </lineage>
</organism>
<feature type="transmembrane region" description="Helical" evidence="7">
    <location>
        <begin position="132"/>
        <end position="152"/>
    </location>
</feature>
<keyword evidence="3" id="KW-1003">Cell membrane</keyword>
<dbReference type="InterPro" id="IPR035906">
    <property type="entry name" value="MetI-like_sf"/>
</dbReference>
<dbReference type="AlphaFoldDB" id="A0A2G6E127"/>
<evidence type="ECO:0000256" key="5">
    <source>
        <dbReference type="ARBA" id="ARBA00022989"/>
    </source>
</evidence>
<name>A0A2G6E127_9BACT</name>
<dbReference type="EMBL" id="PDPS01000043">
    <property type="protein sequence ID" value="PID55803.1"/>
    <property type="molecule type" value="Genomic_DNA"/>
</dbReference>
<feature type="domain" description="ABC transmembrane type-1" evidence="8">
    <location>
        <begin position="95"/>
        <end position="310"/>
    </location>
</feature>
<accession>A0A2G6E127</accession>
<evidence type="ECO:0000259" key="8">
    <source>
        <dbReference type="PROSITE" id="PS50928"/>
    </source>
</evidence>
<dbReference type="PANTHER" id="PTHR30193:SF37">
    <property type="entry name" value="INNER MEMBRANE ABC TRANSPORTER PERMEASE PROTEIN YCJO"/>
    <property type="match status" value="1"/>
</dbReference>
<dbReference type="Proteomes" id="UP000229740">
    <property type="component" value="Unassembled WGS sequence"/>
</dbReference>
<evidence type="ECO:0000313" key="9">
    <source>
        <dbReference type="EMBL" id="PID55803.1"/>
    </source>
</evidence>
<evidence type="ECO:0000256" key="7">
    <source>
        <dbReference type="RuleBase" id="RU363032"/>
    </source>
</evidence>
<feature type="transmembrane region" description="Helical" evidence="7">
    <location>
        <begin position="226"/>
        <end position="248"/>
    </location>
</feature>
<comment type="caution">
    <text evidence="9">The sequence shown here is derived from an EMBL/GenBank/DDBJ whole genome shotgun (WGS) entry which is preliminary data.</text>
</comment>
<protein>
    <submittedName>
        <fullName evidence="9">ABC transporter permease</fullName>
    </submittedName>
</protein>
<reference evidence="9 10" key="1">
    <citation type="submission" date="2017-10" db="EMBL/GenBank/DDBJ databases">
        <title>Novel microbial diversity and functional potential in the marine mammal oral microbiome.</title>
        <authorList>
            <person name="Dudek N.K."/>
            <person name="Sun C.L."/>
            <person name="Burstein D."/>
            <person name="Kantor R.S."/>
            <person name="Aliaga Goltsman D.S."/>
            <person name="Bik E.M."/>
            <person name="Thomas B.C."/>
            <person name="Banfield J.F."/>
            <person name="Relman D.A."/>
        </authorList>
    </citation>
    <scope>NUCLEOTIDE SEQUENCE [LARGE SCALE GENOMIC DNA]</scope>
    <source>
        <strain evidence="9">DOLZORAL124_49_17</strain>
    </source>
</reference>
<dbReference type="GO" id="GO:0005886">
    <property type="term" value="C:plasma membrane"/>
    <property type="evidence" value="ECO:0007669"/>
    <property type="project" value="UniProtKB-SubCell"/>
</dbReference>
<dbReference type="SUPFAM" id="SSF161098">
    <property type="entry name" value="MetI-like"/>
    <property type="match status" value="1"/>
</dbReference>
<dbReference type="Pfam" id="PF00528">
    <property type="entry name" value="BPD_transp_1"/>
    <property type="match status" value="1"/>
</dbReference>
<dbReference type="Gene3D" id="1.10.3720.10">
    <property type="entry name" value="MetI-like"/>
    <property type="match status" value="1"/>
</dbReference>
<dbReference type="PROSITE" id="PS50928">
    <property type="entry name" value="ABC_TM1"/>
    <property type="match status" value="1"/>
</dbReference>
<dbReference type="PANTHER" id="PTHR30193">
    <property type="entry name" value="ABC TRANSPORTER PERMEASE PROTEIN"/>
    <property type="match status" value="1"/>
</dbReference>
<dbReference type="GO" id="GO:0055085">
    <property type="term" value="P:transmembrane transport"/>
    <property type="evidence" value="ECO:0007669"/>
    <property type="project" value="InterPro"/>
</dbReference>
<evidence type="ECO:0000313" key="10">
    <source>
        <dbReference type="Proteomes" id="UP000229740"/>
    </source>
</evidence>
<keyword evidence="5 7" id="KW-1133">Transmembrane helix</keyword>
<dbReference type="InterPro" id="IPR000515">
    <property type="entry name" value="MetI-like"/>
</dbReference>
<feature type="transmembrane region" description="Helical" evidence="7">
    <location>
        <begin position="291"/>
        <end position="311"/>
    </location>
</feature>
<keyword evidence="6 7" id="KW-0472">Membrane</keyword>
<sequence>MYVANSCTLRGVIFLRVPWDIFHEMAVSLEARKRRWAYLFIAFPIVYFLGVRIFPMLYSFNISFREWDILSPDKAFTGLRNFTALFASHMFWKALRNTFLYTLVIVPTGLVLGLLIALALNSITRAVVFFRILYFAPFVSSLVAIGFIWKWIYDPTFGWLNIILQTLSLPRQSFLQDPSQVLLSIAAMTIWHGLGFQVIIFLAGLRSIPDMYYEAARVDGASPRQVFWNITIPLLNPTLIFLTITSAIQSLRMFTQVFNMTFPNVGGPLQNGTTLVLEIYQEAFHHFKMGYASAMTVILFCLIMTITLVQFKFFSKKVEY</sequence>
<feature type="transmembrane region" description="Helical" evidence="7">
    <location>
        <begin position="181"/>
        <end position="205"/>
    </location>
</feature>
<feature type="transmembrane region" description="Helical" evidence="7">
    <location>
        <begin position="36"/>
        <end position="58"/>
    </location>
</feature>
<gene>
    <name evidence="9" type="ORF">CSB45_14415</name>
</gene>
<dbReference type="InterPro" id="IPR051393">
    <property type="entry name" value="ABC_transporter_permease"/>
</dbReference>
<evidence type="ECO:0000256" key="1">
    <source>
        <dbReference type="ARBA" id="ARBA00004651"/>
    </source>
</evidence>
<keyword evidence="4 7" id="KW-0812">Transmembrane</keyword>